<dbReference type="EMBL" id="JAAVXB010000001">
    <property type="protein sequence ID" value="NKF21022.1"/>
    <property type="molecule type" value="Genomic_DNA"/>
</dbReference>
<evidence type="ECO:0000256" key="2">
    <source>
        <dbReference type="ARBA" id="ARBA00022670"/>
    </source>
</evidence>
<dbReference type="GO" id="GO:0004185">
    <property type="term" value="F:serine-type carboxypeptidase activity"/>
    <property type="evidence" value="ECO:0007669"/>
    <property type="project" value="InterPro"/>
</dbReference>
<dbReference type="PANTHER" id="PTHR11802:SF3">
    <property type="entry name" value="RETINOID-INDUCIBLE SERINE CARBOXYPEPTIDASE"/>
    <property type="match status" value="1"/>
</dbReference>
<keyword evidence="4" id="KW-0378">Hydrolase</keyword>
<evidence type="ECO:0000256" key="3">
    <source>
        <dbReference type="ARBA" id="ARBA00022729"/>
    </source>
</evidence>
<evidence type="ECO:0000256" key="5">
    <source>
        <dbReference type="ARBA" id="ARBA00023180"/>
    </source>
</evidence>
<feature type="chain" id="PRO_5037559345" evidence="7">
    <location>
        <begin position="23"/>
        <end position="530"/>
    </location>
</feature>
<evidence type="ECO:0000256" key="7">
    <source>
        <dbReference type="SAM" id="SignalP"/>
    </source>
</evidence>
<dbReference type="Gene3D" id="3.40.50.1820">
    <property type="entry name" value="alpha/beta hydrolase"/>
    <property type="match status" value="1"/>
</dbReference>
<comment type="caution">
    <text evidence="8">The sequence shown here is derived from an EMBL/GenBank/DDBJ whole genome shotgun (WGS) entry which is preliminary data.</text>
</comment>
<keyword evidence="1" id="KW-0121">Carboxypeptidase</keyword>
<dbReference type="InterPro" id="IPR029058">
    <property type="entry name" value="AB_hydrolase_fold"/>
</dbReference>
<evidence type="ECO:0000256" key="6">
    <source>
        <dbReference type="SAM" id="MobiDB-lite"/>
    </source>
</evidence>
<dbReference type="RefSeq" id="WP_168146267.1">
    <property type="nucleotide sequence ID" value="NZ_JAAVXB010000001.1"/>
</dbReference>
<proteinExistence type="predicted"/>
<keyword evidence="2" id="KW-0645">Protease</keyword>
<feature type="signal peptide" evidence="7">
    <location>
        <begin position="1"/>
        <end position="22"/>
    </location>
</feature>
<gene>
    <name evidence="8" type="ORF">G7Y82_01755</name>
</gene>
<accession>A0A970B3A0</accession>
<feature type="region of interest" description="Disordered" evidence="6">
    <location>
        <begin position="22"/>
        <end position="52"/>
    </location>
</feature>
<name>A0A970B3A0_9GAMM</name>
<dbReference type="InterPro" id="IPR001563">
    <property type="entry name" value="Peptidase_S10"/>
</dbReference>
<dbReference type="GO" id="GO:0006508">
    <property type="term" value="P:proteolysis"/>
    <property type="evidence" value="ECO:0007669"/>
    <property type="project" value="UniProtKB-KW"/>
</dbReference>
<dbReference type="SUPFAM" id="SSF53474">
    <property type="entry name" value="alpha/beta-Hydrolases"/>
    <property type="match status" value="1"/>
</dbReference>
<evidence type="ECO:0000313" key="9">
    <source>
        <dbReference type="Proteomes" id="UP000653472"/>
    </source>
</evidence>
<evidence type="ECO:0000256" key="1">
    <source>
        <dbReference type="ARBA" id="ARBA00022645"/>
    </source>
</evidence>
<dbReference type="PANTHER" id="PTHR11802">
    <property type="entry name" value="SERINE PROTEASE FAMILY S10 SERINE CARBOXYPEPTIDASE"/>
    <property type="match status" value="1"/>
</dbReference>
<reference evidence="8" key="1">
    <citation type="submission" date="2020-03" db="EMBL/GenBank/DDBJ databases">
        <title>Solimonas marina sp. nov., isolated from deep seawater of the Pacific Ocean.</title>
        <authorList>
            <person name="Liu X."/>
            <person name="Lai Q."/>
            <person name="Sun F."/>
            <person name="Gai Y."/>
            <person name="Li G."/>
            <person name="Shao Z."/>
        </authorList>
    </citation>
    <scope>NUCLEOTIDE SEQUENCE</scope>
    <source>
        <strain evidence="8">C16B3</strain>
    </source>
</reference>
<keyword evidence="9" id="KW-1185">Reference proteome</keyword>
<organism evidence="8 9">
    <name type="scientific">Solimonas marina</name>
    <dbReference type="NCBI Taxonomy" id="2714601"/>
    <lineage>
        <taxon>Bacteria</taxon>
        <taxon>Pseudomonadati</taxon>
        <taxon>Pseudomonadota</taxon>
        <taxon>Gammaproteobacteria</taxon>
        <taxon>Nevskiales</taxon>
        <taxon>Nevskiaceae</taxon>
        <taxon>Solimonas</taxon>
    </lineage>
</organism>
<evidence type="ECO:0000313" key="8">
    <source>
        <dbReference type="EMBL" id="NKF21022.1"/>
    </source>
</evidence>
<keyword evidence="5" id="KW-0325">Glycoprotein</keyword>
<evidence type="ECO:0000256" key="4">
    <source>
        <dbReference type="ARBA" id="ARBA00022801"/>
    </source>
</evidence>
<dbReference type="AlphaFoldDB" id="A0A970B3A0"/>
<dbReference type="Proteomes" id="UP000653472">
    <property type="component" value="Unassembled WGS sequence"/>
</dbReference>
<dbReference type="Pfam" id="PF00450">
    <property type="entry name" value="Peptidase_S10"/>
    <property type="match status" value="1"/>
</dbReference>
<protein>
    <submittedName>
        <fullName evidence="8">Peptidase S10</fullName>
    </submittedName>
</protein>
<keyword evidence="3 7" id="KW-0732">Signal</keyword>
<sequence length="530" mass="58258">MLKLLPAVALIAAAVATTPAFADKPPAKDAKPDAAAQQQPAPPPDKTTTGNVTIRGQHIKYKAVAGTIVLDAKDRDDQGGRGDDKDAPSAHMFYVAYFKDSKDDDKRPVTFIYNGGPGSSSLWLHMGALSPRRVETADDSHTHAAPYDLVNNDDSILDATDLVFIDAPGTGFSRIYGKDKEKAYYGVDQDAQAFGTFITKFLSKYGRWNSPKYLFGESYGTTRSALLANVLETEKNIDLNGVILLSQILNFDTSIDGPEGNPGIDLPYELALPTYAATAWYHHKLAQQSADLPSLLKEVEQFAMSDYAEALSEGAMIAPERKHAIAEKMHDYTGLPVAYLEKADLRVSGGMFEQTLLGASGDVTGRFDTRFSGPSMDPLAKETEYDPQSAAISSAYVSAFNDYLRKDLEYGQDMTYKPTIDIWRTWDFQHKPPGAPIALPQAANVLPDLAQAMIYNPNLKVMLNTGYYDLATPFYAAIYELHHLPMPAALQKNISYAFYQSGHMVYAHPESRHQLHDNVTAFIDSTSKQK</sequence>